<sequence>MVKDLQIHSKDGQPIDSKGVGKKVLDRVQQTYDIELAGIDFAYDGEKILFTVGALPQKKMEFIVVLDDITSSRNTGNSSLGHGSPNDGDRKRMKCPTILRPSRPIANALRGQESNNSQEALRVLDIILRQHAEKQQVLRIYTSHERFSHHTFVLNNTTGVVCSFANHFSKTIRRAFVRSEVVFLAGCRGFHSSFRTTQCYGFGTWPSMEMKLSQGPWMSRQMTTVCSAFHTMHSSSSFSIRSIHFPSIKSSLLTNSLSLIILSRRSLSLILSRYRHSSILSLPQRFSRNGFGLMVIGPVRRLYGNNVWAHYDEELEGLNKDFKRMLVELAEFKALHFKDMYTASDGTKKGSDHSVHFQSSVLRDELPVLLHKKLKVGNSDDLFARNGRWNFNNKKFANACNFECCVMVNFSARNDIRGLIRDLIKFRRAPPMVRVDKMFEEVQSELPRPPEFLLCLLPERKE</sequence>
<dbReference type="Pfam" id="PF16486">
    <property type="entry name" value="ArgoN"/>
    <property type="match status" value="1"/>
</dbReference>
<organism evidence="3 4">
    <name type="scientific">Phtheirospermum japonicum</name>
    <dbReference type="NCBI Taxonomy" id="374723"/>
    <lineage>
        <taxon>Eukaryota</taxon>
        <taxon>Viridiplantae</taxon>
        <taxon>Streptophyta</taxon>
        <taxon>Embryophyta</taxon>
        <taxon>Tracheophyta</taxon>
        <taxon>Spermatophyta</taxon>
        <taxon>Magnoliopsida</taxon>
        <taxon>eudicotyledons</taxon>
        <taxon>Gunneridae</taxon>
        <taxon>Pentapetalae</taxon>
        <taxon>asterids</taxon>
        <taxon>lamiids</taxon>
        <taxon>Lamiales</taxon>
        <taxon>Orobanchaceae</taxon>
        <taxon>Orobanchaceae incertae sedis</taxon>
        <taxon>Phtheirospermum</taxon>
    </lineage>
</organism>
<evidence type="ECO:0000259" key="2">
    <source>
        <dbReference type="Pfam" id="PF16486"/>
    </source>
</evidence>
<dbReference type="OrthoDB" id="1111977at2759"/>
<dbReference type="Proteomes" id="UP000653305">
    <property type="component" value="Unassembled WGS sequence"/>
</dbReference>
<feature type="region of interest" description="Disordered" evidence="1">
    <location>
        <begin position="73"/>
        <end position="92"/>
    </location>
</feature>
<protein>
    <submittedName>
        <fullName evidence="3">Protein argonaute 4</fullName>
    </submittedName>
</protein>
<gene>
    <name evidence="3" type="ORF">PHJA_001478300</name>
</gene>
<comment type="caution">
    <text evidence="3">The sequence shown here is derived from an EMBL/GenBank/DDBJ whole genome shotgun (WGS) entry which is preliminary data.</text>
</comment>
<name>A0A830C2S5_9LAMI</name>
<dbReference type="AlphaFoldDB" id="A0A830C2S5"/>
<keyword evidence="4" id="KW-1185">Reference proteome</keyword>
<accession>A0A830C2S5</accession>
<dbReference type="InterPro" id="IPR032474">
    <property type="entry name" value="Argonaute_N"/>
</dbReference>
<evidence type="ECO:0000256" key="1">
    <source>
        <dbReference type="SAM" id="MobiDB-lite"/>
    </source>
</evidence>
<dbReference type="PANTHER" id="PTHR22891">
    <property type="entry name" value="EUKARYOTIC TRANSLATION INITIATION FACTOR 2C"/>
    <property type="match status" value="1"/>
</dbReference>
<dbReference type="Gene3D" id="3.40.50.2300">
    <property type="match status" value="1"/>
</dbReference>
<evidence type="ECO:0000313" key="4">
    <source>
        <dbReference type="Proteomes" id="UP000653305"/>
    </source>
</evidence>
<feature type="domain" description="Protein argonaute N-terminal" evidence="2">
    <location>
        <begin position="14"/>
        <end position="128"/>
    </location>
</feature>
<evidence type="ECO:0000313" key="3">
    <source>
        <dbReference type="EMBL" id="GFP93339.1"/>
    </source>
</evidence>
<proteinExistence type="predicted"/>
<reference evidence="3" key="1">
    <citation type="submission" date="2020-07" db="EMBL/GenBank/DDBJ databases">
        <title>Ethylene signaling mediates host invasion by parasitic plants.</title>
        <authorList>
            <person name="Yoshida S."/>
        </authorList>
    </citation>
    <scope>NUCLEOTIDE SEQUENCE</scope>
    <source>
        <strain evidence="3">Okayama</strain>
    </source>
</reference>
<dbReference type="EMBL" id="BMAC01000310">
    <property type="protein sequence ID" value="GFP93339.1"/>
    <property type="molecule type" value="Genomic_DNA"/>
</dbReference>